<dbReference type="InterPro" id="IPR010559">
    <property type="entry name" value="Sig_transdc_His_kin_internal"/>
</dbReference>
<dbReference type="Pfam" id="PF06580">
    <property type="entry name" value="His_kinase"/>
    <property type="match status" value="1"/>
</dbReference>
<organism evidence="15 16">
    <name type="scientific">Paenibacillus oryzae</name>
    <dbReference type="NCBI Taxonomy" id="1844972"/>
    <lineage>
        <taxon>Bacteria</taxon>
        <taxon>Bacillati</taxon>
        <taxon>Bacillota</taxon>
        <taxon>Bacilli</taxon>
        <taxon>Bacillales</taxon>
        <taxon>Paenibacillaceae</taxon>
        <taxon>Paenibacillus</taxon>
    </lineage>
</organism>
<dbReference type="PANTHER" id="PTHR34220">
    <property type="entry name" value="SENSOR HISTIDINE KINASE YPDA"/>
    <property type="match status" value="1"/>
</dbReference>
<protein>
    <recommendedName>
        <fullName evidence="3">histidine kinase</fullName>
        <ecNumber evidence="3">2.7.13.3</ecNumber>
    </recommendedName>
</protein>
<dbReference type="AlphaFoldDB" id="A0A1A5YQM5"/>
<evidence type="ECO:0000256" key="3">
    <source>
        <dbReference type="ARBA" id="ARBA00012438"/>
    </source>
</evidence>
<evidence type="ECO:0000256" key="2">
    <source>
        <dbReference type="ARBA" id="ARBA00004651"/>
    </source>
</evidence>
<evidence type="ECO:0000313" key="16">
    <source>
        <dbReference type="Proteomes" id="UP000092024"/>
    </source>
</evidence>
<dbReference type="Pfam" id="PF00672">
    <property type="entry name" value="HAMP"/>
    <property type="match status" value="1"/>
</dbReference>
<dbReference type="PROSITE" id="PS50109">
    <property type="entry name" value="HIS_KIN"/>
    <property type="match status" value="1"/>
</dbReference>
<evidence type="ECO:0000256" key="10">
    <source>
        <dbReference type="ARBA" id="ARBA00023012"/>
    </source>
</evidence>
<sequence>MRLPINLNLSVTSKFVLTFLLILTASMSVMGIILYQQASRAAIGQGKILMNQNVLQMKNNILQKAVMVQNLSEIIAFDPKVQNFLENTFLQAPYQLEEYRDTISPILANLMRQNTYIHSIRIYMANSTIPEMYDGFYHLTRLSANLRYAPFINDSRKVSIWQGLHKEQVLIEMPGSDYQADVFSYNRKIFSSNYTDVVGMIEIEVERNVFFEAIRNPEAPYSGNIYIVDAEGRVVSEEGKEQWSKTESLREMGLAYLPDGEFNGVMDDLDESSIVIVMPLESPELRMVGVFPIMPFIAGMKESQQRFFGVLIIAMSLIGIIVYFITRALLRRMKVLLSAMKAVREGNLNVSVPVVSRDEFAQMSLTFNLMTSRIHELVETVYKTRVLEQEAELRALEAQVNPHFLYNTLATIAWVGRKANSKEVVYLSNSLAKFYRLVLNKGKSSILVQDELEMVRAYADIQKFRFEGLFDIHFQIDENALRYWIPKNILQPLVENALTHGIEPKRVHGVITVTAALKSGENAVILKVADDGIGMEEERVDAMLAGEIQQTSGSGYAIKNIMERLKGYYGERASFEVSSKPGNGTVITITLPKE</sequence>
<dbReference type="EC" id="2.7.13.3" evidence="3"/>
<evidence type="ECO:0000256" key="8">
    <source>
        <dbReference type="ARBA" id="ARBA00022777"/>
    </source>
</evidence>
<keyword evidence="16" id="KW-1185">Reference proteome</keyword>
<dbReference type="Gene3D" id="3.30.565.10">
    <property type="entry name" value="Histidine kinase-like ATPase, C-terminal domain"/>
    <property type="match status" value="1"/>
</dbReference>
<accession>A0A1A5YQM5</accession>
<dbReference type="InterPro" id="IPR003660">
    <property type="entry name" value="HAMP_dom"/>
</dbReference>
<evidence type="ECO:0000256" key="7">
    <source>
        <dbReference type="ARBA" id="ARBA00022741"/>
    </source>
</evidence>
<feature type="domain" description="Histidine kinase" evidence="13">
    <location>
        <begin position="487"/>
        <end position="594"/>
    </location>
</feature>
<evidence type="ECO:0000256" key="4">
    <source>
        <dbReference type="ARBA" id="ARBA00022475"/>
    </source>
</evidence>
<reference evidence="15 16" key="1">
    <citation type="submission" date="2016-05" db="EMBL/GenBank/DDBJ databases">
        <title>Paenibacillus oryzae. sp. nov., isolated from the rice root.</title>
        <authorList>
            <person name="Zhang J."/>
            <person name="Zhang X."/>
        </authorList>
    </citation>
    <scope>NUCLEOTIDE SEQUENCE [LARGE SCALE GENOMIC DNA]</scope>
    <source>
        <strain evidence="15 16">1DrF-4</strain>
    </source>
</reference>
<keyword evidence="9" id="KW-0067">ATP-binding</keyword>
<keyword evidence="10" id="KW-0902">Two-component regulatory system</keyword>
<evidence type="ECO:0000256" key="11">
    <source>
        <dbReference type="ARBA" id="ARBA00023136"/>
    </source>
</evidence>
<keyword evidence="12" id="KW-0812">Transmembrane</keyword>
<dbReference type="GO" id="GO:0005524">
    <property type="term" value="F:ATP binding"/>
    <property type="evidence" value="ECO:0007669"/>
    <property type="project" value="UniProtKB-KW"/>
</dbReference>
<dbReference type="GO" id="GO:0005886">
    <property type="term" value="C:plasma membrane"/>
    <property type="evidence" value="ECO:0007669"/>
    <property type="project" value="UniProtKB-SubCell"/>
</dbReference>
<comment type="subcellular location">
    <subcellularLocation>
        <location evidence="2">Cell membrane</location>
        <topology evidence="2">Multi-pass membrane protein</topology>
    </subcellularLocation>
</comment>
<comment type="catalytic activity">
    <reaction evidence="1">
        <text>ATP + protein L-histidine = ADP + protein N-phospho-L-histidine.</text>
        <dbReference type="EC" id="2.7.13.3"/>
    </reaction>
</comment>
<evidence type="ECO:0000256" key="6">
    <source>
        <dbReference type="ARBA" id="ARBA00022679"/>
    </source>
</evidence>
<dbReference type="InterPro" id="IPR050640">
    <property type="entry name" value="Bact_2-comp_sensor_kinase"/>
</dbReference>
<evidence type="ECO:0000259" key="13">
    <source>
        <dbReference type="PROSITE" id="PS50109"/>
    </source>
</evidence>
<evidence type="ECO:0000313" key="15">
    <source>
        <dbReference type="EMBL" id="OBR67922.1"/>
    </source>
</evidence>
<dbReference type="EMBL" id="LYPA01000030">
    <property type="protein sequence ID" value="OBR67922.1"/>
    <property type="molecule type" value="Genomic_DNA"/>
</dbReference>
<keyword evidence="8" id="KW-0418">Kinase</keyword>
<dbReference type="RefSeq" id="WP_068679810.1">
    <property type="nucleotide sequence ID" value="NZ_LYPA01000030.1"/>
</dbReference>
<proteinExistence type="predicted"/>
<dbReference type="PRINTS" id="PR00344">
    <property type="entry name" value="BCTRLSENSOR"/>
</dbReference>
<keyword evidence="4" id="KW-1003">Cell membrane</keyword>
<dbReference type="SMART" id="SM00304">
    <property type="entry name" value="HAMP"/>
    <property type="match status" value="1"/>
</dbReference>
<feature type="domain" description="HAMP" evidence="14">
    <location>
        <begin position="327"/>
        <end position="379"/>
    </location>
</feature>
<dbReference type="SUPFAM" id="SSF55874">
    <property type="entry name" value="ATPase domain of HSP90 chaperone/DNA topoisomerase II/histidine kinase"/>
    <property type="match status" value="1"/>
</dbReference>
<feature type="transmembrane region" description="Helical" evidence="12">
    <location>
        <begin position="307"/>
        <end position="330"/>
    </location>
</feature>
<dbReference type="Proteomes" id="UP000092024">
    <property type="component" value="Unassembled WGS sequence"/>
</dbReference>
<dbReference type="Gene3D" id="6.10.340.10">
    <property type="match status" value="1"/>
</dbReference>
<evidence type="ECO:0000259" key="14">
    <source>
        <dbReference type="PROSITE" id="PS50885"/>
    </source>
</evidence>
<dbReference type="PANTHER" id="PTHR34220:SF7">
    <property type="entry name" value="SENSOR HISTIDINE KINASE YPDA"/>
    <property type="match status" value="1"/>
</dbReference>
<evidence type="ECO:0000256" key="1">
    <source>
        <dbReference type="ARBA" id="ARBA00000085"/>
    </source>
</evidence>
<dbReference type="OrthoDB" id="9809348at2"/>
<evidence type="ECO:0000256" key="12">
    <source>
        <dbReference type="SAM" id="Phobius"/>
    </source>
</evidence>
<dbReference type="InterPro" id="IPR003594">
    <property type="entry name" value="HATPase_dom"/>
</dbReference>
<dbReference type="InterPro" id="IPR036890">
    <property type="entry name" value="HATPase_C_sf"/>
</dbReference>
<dbReference type="Pfam" id="PF02518">
    <property type="entry name" value="HATPase_c"/>
    <property type="match status" value="1"/>
</dbReference>
<keyword evidence="6" id="KW-0808">Transferase</keyword>
<evidence type="ECO:0000256" key="5">
    <source>
        <dbReference type="ARBA" id="ARBA00022553"/>
    </source>
</evidence>
<dbReference type="InterPro" id="IPR004358">
    <property type="entry name" value="Sig_transdc_His_kin-like_C"/>
</dbReference>
<keyword evidence="7" id="KW-0547">Nucleotide-binding</keyword>
<dbReference type="SUPFAM" id="SSF158472">
    <property type="entry name" value="HAMP domain-like"/>
    <property type="match status" value="1"/>
</dbReference>
<dbReference type="GO" id="GO:0000155">
    <property type="term" value="F:phosphorelay sensor kinase activity"/>
    <property type="evidence" value="ECO:0007669"/>
    <property type="project" value="InterPro"/>
</dbReference>
<gene>
    <name evidence="15" type="ORF">A7K91_18460</name>
</gene>
<dbReference type="InterPro" id="IPR005467">
    <property type="entry name" value="His_kinase_dom"/>
</dbReference>
<dbReference type="SMART" id="SM00387">
    <property type="entry name" value="HATPase_c"/>
    <property type="match status" value="1"/>
</dbReference>
<comment type="caution">
    <text evidence="15">The sequence shown here is derived from an EMBL/GenBank/DDBJ whole genome shotgun (WGS) entry which is preliminary data.</text>
</comment>
<keyword evidence="12" id="KW-1133">Transmembrane helix</keyword>
<dbReference type="PROSITE" id="PS50885">
    <property type="entry name" value="HAMP"/>
    <property type="match status" value="1"/>
</dbReference>
<evidence type="ECO:0000256" key="9">
    <source>
        <dbReference type="ARBA" id="ARBA00022840"/>
    </source>
</evidence>
<keyword evidence="5" id="KW-0597">Phosphoprotein</keyword>
<dbReference type="CDD" id="cd06225">
    <property type="entry name" value="HAMP"/>
    <property type="match status" value="1"/>
</dbReference>
<keyword evidence="11 12" id="KW-0472">Membrane</keyword>
<dbReference type="STRING" id="1844972.A7K91_18460"/>
<name>A0A1A5YQM5_9BACL</name>